<dbReference type="NCBIfam" id="NF007714">
    <property type="entry name" value="PRK10410.1-2"/>
    <property type="match status" value="1"/>
</dbReference>
<comment type="caution">
    <text evidence="6">The sequence shown here is derived from an EMBL/GenBank/DDBJ whole genome shotgun (WGS) entry which is preliminary data.</text>
</comment>
<dbReference type="EMBL" id="QSTW01000002">
    <property type="protein sequence ID" value="RGM92922.1"/>
    <property type="molecule type" value="Genomic_DNA"/>
</dbReference>
<dbReference type="Pfam" id="PF11756">
    <property type="entry name" value="YgbA_NO"/>
    <property type="match status" value="1"/>
</dbReference>
<dbReference type="AlphaFoldDB" id="A0A1Q6GB40"/>
<evidence type="ECO:0000313" key="2">
    <source>
        <dbReference type="EMBL" id="OKZ08420.1"/>
    </source>
</evidence>
<dbReference type="Proteomes" id="UP000284916">
    <property type="component" value="Unassembled WGS sequence"/>
</dbReference>
<evidence type="ECO:0000313" key="9">
    <source>
        <dbReference type="Proteomes" id="UP000284361"/>
    </source>
</evidence>
<evidence type="ECO:0000313" key="8">
    <source>
        <dbReference type="Proteomes" id="UP000260814"/>
    </source>
</evidence>
<organism evidence="6 10">
    <name type="scientific">Phocaeicola plebeius</name>
    <dbReference type="NCBI Taxonomy" id="310297"/>
    <lineage>
        <taxon>Bacteria</taxon>
        <taxon>Pseudomonadati</taxon>
        <taxon>Bacteroidota</taxon>
        <taxon>Bacteroidia</taxon>
        <taxon>Bacteroidales</taxon>
        <taxon>Bacteroidaceae</taxon>
        <taxon>Phocaeicola</taxon>
    </lineage>
</organism>
<evidence type="ECO:0000313" key="5">
    <source>
        <dbReference type="EMBL" id="RHH48701.1"/>
    </source>
</evidence>
<evidence type="ECO:0000313" key="4">
    <source>
        <dbReference type="EMBL" id="RHD58222.1"/>
    </source>
</evidence>
<sequence>MNKLSRIEEEKQTIAQMIHFYCRHKEKNQTLCSACSELLKYAHQRLEHCPFGERKKTCRQCTVHCYHPKMRQKIKEVMRFAGPRMIWYHPIWTLKHLWRER</sequence>
<evidence type="ECO:0000313" key="10">
    <source>
        <dbReference type="Proteomes" id="UP000284916"/>
    </source>
</evidence>
<reference evidence="8 9" key="2">
    <citation type="submission" date="2018-08" db="EMBL/GenBank/DDBJ databases">
        <title>A genome reference for cultivated species of the human gut microbiota.</title>
        <authorList>
            <person name="Zou Y."/>
            <person name="Xue W."/>
            <person name="Luo G."/>
        </authorList>
    </citation>
    <scope>NUCLEOTIDE SEQUENCE [LARGE SCALE GENOMIC DNA]</scope>
    <source>
        <strain evidence="6 10">AF39-11</strain>
        <strain evidence="5 11">AM17-44</strain>
        <strain evidence="4 9">AM31-10</strain>
        <strain evidence="3 8">OM06-2</strain>
    </source>
</reference>
<dbReference type="Proteomes" id="UP000186685">
    <property type="component" value="Unassembled WGS sequence"/>
</dbReference>
<dbReference type="RefSeq" id="WP_040313230.1">
    <property type="nucleotide sequence ID" value="NZ_CABKPU010000003.1"/>
</dbReference>
<gene>
    <name evidence="2" type="ORF">BHV76_09780</name>
    <name evidence="6" type="ORF">DW035_09175</name>
    <name evidence="5" type="ORF">DW204_03160</name>
    <name evidence="4" type="ORF">DW789_03170</name>
    <name evidence="3" type="ORF">DXB87_02500</name>
    <name evidence="1" type="ORF">K8V40_01560</name>
</gene>
<proteinExistence type="predicted"/>
<dbReference type="Proteomes" id="UP000284998">
    <property type="component" value="Unassembled WGS sequence"/>
</dbReference>
<dbReference type="GeneID" id="43185716"/>
<reference evidence="2 7" key="1">
    <citation type="journal article" date="2016" name="Nat. Biotechnol.">
        <title>Measurement of bacterial replication rates in microbial communities.</title>
        <authorList>
            <person name="Brown C.T."/>
            <person name="Olm M.R."/>
            <person name="Thomas B.C."/>
            <person name="Banfield J.F."/>
        </authorList>
    </citation>
    <scope>NUCLEOTIDE SEQUENCE [LARGE SCALE GENOMIC DNA]</scope>
    <source>
        <strain evidence="2">45_130</strain>
    </source>
</reference>
<protein>
    <submittedName>
        <fullName evidence="6">Nitrous oxide-stimulated promoter family protein</fullName>
    </submittedName>
</protein>
<dbReference type="EMBL" id="QROI01000012">
    <property type="protein sequence ID" value="RHL15199.1"/>
    <property type="molecule type" value="Genomic_DNA"/>
</dbReference>
<evidence type="ECO:0000313" key="1">
    <source>
        <dbReference type="EMBL" id="HJF80327.1"/>
    </source>
</evidence>
<dbReference type="EMBL" id="MNQR01000031">
    <property type="protein sequence ID" value="OKZ08420.1"/>
    <property type="molecule type" value="Genomic_DNA"/>
</dbReference>
<dbReference type="EMBL" id="QRJS01000005">
    <property type="protein sequence ID" value="RHH48701.1"/>
    <property type="molecule type" value="Genomic_DNA"/>
</dbReference>
<reference evidence="1" key="3">
    <citation type="journal article" date="2021" name="PeerJ">
        <title>Extensive microbial diversity within the chicken gut microbiome revealed by metagenomics and culture.</title>
        <authorList>
            <person name="Gilroy R."/>
            <person name="Ravi A."/>
            <person name="Getino M."/>
            <person name="Pursley I."/>
            <person name="Horton D.L."/>
            <person name="Alikhan N.F."/>
            <person name="Baker D."/>
            <person name="Gharbi K."/>
            <person name="Hall N."/>
            <person name="Watson M."/>
            <person name="Adriaenssens E.M."/>
            <person name="Foster-Nyarko E."/>
            <person name="Jarju S."/>
            <person name="Secka A."/>
            <person name="Antonio M."/>
            <person name="Oren A."/>
            <person name="Chaudhuri R.R."/>
            <person name="La Ragione R."/>
            <person name="Hildebrand F."/>
            <person name="Pallen M.J."/>
        </authorList>
    </citation>
    <scope>NUCLEOTIDE SEQUENCE</scope>
    <source>
        <strain evidence="1">9794</strain>
    </source>
</reference>
<dbReference type="EMBL" id="QSJG01000003">
    <property type="protein sequence ID" value="RHD58222.1"/>
    <property type="molecule type" value="Genomic_DNA"/>
</dbReference>
<evidence type="ECO:0000313" key="6">
    <source>
        <dbReference type="EMBL" id="RHL15199.1"/>
    </source>
</evidence>
<dbReference type="InterPro" id="IPR020483">
    <property type="entry name" value="Uncharacterised_YgbA"/>
</dbReference>
<reference evidence="1" key="4">
    <citation type="submission" date="2021-09" db="EMBL/GenBank/DDBJ databases">
        <authorList>
            <person name="Gilroy R."/>
        </authorList>
    </citation>
    <scope>NUCLEOTIDE SEQUENCE</scope>
    <source>
        <strain evidence="1">9794</strain>
    </source>
</reference>
<dbReference type="EMBL" id="DYWE01000018">
    <property type="protein sequence ID" value="HJF80327.1"/>
    <property type="molecule type" value="Genomic_DNA"/>
</dbReference>
<dbReference type="Proteomes" id="UP000722357">
    <property type="component" value="Unassembled WGS sequence"/>
</dbReference>
<dbReference type="Proteomes" id="UP000260814">
    <property type="component" value="Unassembled WGS sequence"/>
</dbReference>
<accession>A0A1Q6GB40</accession>
<evidence type="ECO:0000313" key="3">
    <source>
        <dbReference type="EMBL" id="RGM92922.1"/>
    </source>
</evidence>
<evidence type="ECO:0000313" key="11">
    <source>
        <dbReference type="Proteomes" id="UP000284998"/>
    </source>
</evidence>
<evidence type="ECO:0000313" key="7">
    <source>
        <dbReference type="Proteomes" id="UP000186685"/>
    </source>
</evidence>
<dbReference type="Proteomes" id="UP000284361">
    <property type="component" value="Unassembled WGS sequence"/>
</dbReference>
<name>A0A1Q6GB40_9BACT</name>